<keyword evidence="2" id="KW-0479">Metal-binding</keyword>
<dbReference type="GO" id="GO:0016791">
    <property type="term" value="F:phosphatase activity"/>
    <property type="evidence" value="ECO:0007669"/>
    <property type="project" value="TreeGrafter"/>
</dbReference>
<evidence type="ECO:0000256" key="3">
    <source>
        <dbReference type="ARBA" id="ARBA00022801"/>
    </source>
</evidence>
<dbReference type="SFLD" id="SFLDS00003">
    <property type="entry name" value="Haloacid_Dehalogenase"/>
    <property type="match status" value="1"/>
</dbReference>
<dbReference type="SUPFAM" id="SSF56784">
    <property type="entry name" value="HAD-like"/>
    <property type="match status" value="1"/>
</dbReference>
<dbReference type="GO" id="GO:0046872">
    <property type="term" value="F:metal ion binding"/>
    <property type="evidence" value="ECO:0007669"/>
    <property type="project" value="UniProtKB-KW"/>
</dbReference>
<dbReference type="InterPro" id="IPR006439">
    <property type="entry name" value="HAD-SF_hydro_IA"/>
</dbReference>
<dbReference type="EMBL" id="RQEP01000005">
    <property type="protein sequence ID" value="TGK07099.1"/>
    <property type="molecule type" value="Genomic_DNA"/>
</dbReference>
<evidence type="ECO:0000256" key="2">
    <source>
        <dbReference type="ARBA" id="ARBA00022723"/>
    </source>
</evidence>
<dbReference type="InterPro" id="IPR051400">
    <property type="entry name" value="HAD-like_hydrolase"/>
</dbReference>
<proteinExistence type="predicted"/>
<evidence type="ECO:0000313" key="6">
    <source>
        <dbReference type="Proteomes" id="UP000297453"/>
    </source>
</evidence>
<dbReference type="AlphaFoldDB" id="A0A4V3JCR0"/>
<protein>
    <submittedName>
        <fullName evidence="5">HAD family hydrolase</fullName>
    </submittedName>
</protein>
<name>A0A4V3JCR0_9LEPT</name>
<dbReference type="InterPro" id="IPR036412">
    <property type="entry name" value="HAD-like_sf"/>
</dbReference>
<evidence type="ECO:0000256" key="1">
    <source>
        <dbReference type="ARBA" id="ARBA00001946"/>
    </source>
</evidence>
<dbReference type="PANTHER" id="PTHR46470">
    <property type="entry name" value="N-ACYLNEURAMINATE-9-PHOSPHATASE"/>
    <property type="match status" value="1"/>
</dbReference>
<keyword evidence="4" id="KW-0460">Magnesium</keyword>
<dbReference type="PANTHER" id="PTHR46470:SF2">
    <property type="entry name" value="GLYCERALDEHYDE 3-PHOSPHATE PHOSPHATASE"/>
    <property type="match status" value="1"/>
</dbReference>
<dbReference type="SFLD" id="SFLDG01129">
    <property type="entry name" value="C1.5:_HAD__Beta-PGM__Phosphata"/>
    <property type="match status" value="1"/>
</dbReference>
<comment type="caution">
    <text evidence="5">The sequence shown here is derived from an EMBL/GenBank/DDBJ whole genome shotgun (WGS) entry which is preliminary data.</text>
</comment>
<accession>A0A4V3JCR0</accession>
<dbReference type="Gene3D" id="3.40.50.1000">
    <property type="entry name" value="HAD superfamily/HAD-like"/>
    <property type="match status" value="1"/>
</dbReference>
<dbReference type="NCBIfam" id="TIGR01549">
    <property type="entry name" value="HAD-SF-IA-v1"/>
    <property type="match status" value="1"/>
</dbReference>
<dbReference type="InterPro" id="IPR023214">
    <property type="entry name" value="HAD_sf"/>
</dbReference>
<sequence>MAVLLDLDNTLFDSSKIYEATIRSMELNAKSLGFSSGKEFKKLYDSVRAEVKKELPENPVNRLRILYFKKISELLHSGINPAFILKLDAAYFRFFLEGIKNWKKENSKEFKRILSLLKELQAVQNIVLITNESLRTQVLKLSVLLPKEIRYSLVTSEESGAEKPSPIIFQKALKGEDPKKSYLIGDSLQDDIKGSLSLGLETFHLEAPIASGKKRSVLEKKSLDGKSYWQSPDLASALNYILSLENGNLVL</sequence>
<comment type="cofactor">
    <cofactor evidence="1">
        <name>Mg(2+)</name>
        <dbReference type="ChEBI" id="CHEBI:18420"/>
    </cofactor>
</comment>
<dbReference type="GO" id="GO:0044281">
    <property type="term" value="P:small molecule metabolic process"/>
    <property type="evidence" value="ECO:0007669"/>
    <property type="project" value="UniProtKB-ARBA"/>
</dbReference>
<dbReference type="Pfam" id="PF00702">
    <property type="entry name" value="Hydrolase"/>
    <property type="match status" value="1"/>
</dbReference>
<keyword evidence="3 5" id="KW-0378">Hydrolase</keyword>
<gene>
    <name evidence="5" type="ORF">EHO59_03045</name>
</gene>
<dbReference type="RefSeq" id="WP_135584612.1">
    <property type="nucleotide sequence ID" value="NZ_RQEP01000005.1"/>
</dbReference>
<reference evidence="5" key="1">
    <citation type="journal article" date="2019" name="PLoS Negl. Trop. Dis.">
        <title>Revisiting the worldwide diversity of Leptospira species in the environment.</title>
        <authorList>
            <person name="Vincent A.T."/>
            <person name="Schiettekatte O."/>
            <person name="Bourhy P."/>
            <person name="Veyrier F.J."/>
            <person name="Picardeau M."/>
        </authorList>
    </citation>
    <scope>NUCLEOTIDE SEQUENCE [LARGE SCALE GENOMIC DNA]</scope>
    <source>
        <strain evidence="5">SSS9</strain>
    </source>
</reference>
<dbReference type="Gene3D" id="1.20.120.710">
    <property type="entry name" value="Haloacid dehalogenase hydrolase-like domain"/>
    <property type="match status" value="1"/>
</dbReference>
<organism evidence="5 6">
    <name type="scientific">Leptospira semungkisensis</name>
    <dbReference type="NCBI Taxonomy" id="2484985"/>
    <lineage>
        <taxon>Bacteria</taxon>
        <taxon>Pseudomonadati</taxon>
        <taxon>Spirochaetota</taxon>
        <taxon>Spirochaetia</taxon>
        <taxon>Leptospirales</taxon>
        <taxon>Leptospiraceae</taxon>
        <taxon>Leptospira</taxon>
    </lineage>
</organism>
<evidence type="ECO:0000256" key="4">
    <source>
        <dbReference type="ARBA" id="ARBA00022842"/>
    </source>
</evidence>
<evidence type="ECO:0000313" key="5">
    <source>
        <dbReference type="EMBL" id="TGK07099.1"/>
    </source>
</evidence>
<dbReference type="Proteomes" id="UP000297453">
    <property type="component" value="Unassembled WGS sequence"/>
</dbReference>
<dbReference type="OrthoDB" id="9794086at2"/>
<keyword evidence="6" id="KW-1185">Reference proteome</keyword>